<accession>A0A8J4Q6Y6</accession>
<evidence type="ECO:0000313" key="5">
    <source>
        <dbReference type="Proteomes" id="UP000737018"/>
    </source>
</evidence>
<organism evidence="4 5">
    <name type="scientific">Castanea mollissima</name>
    <name type="common">Chinese chestnut</name>
    <dbReference type="NCBI Taxonomy" id="60419"/>
    <lineage>
        <taxon>Eukaryota</taxon>
        <taxon>Viridiplantae</taxon>
        <taxon>Streptophyta</taxon>
        <taxon>Embryophyta</taxon>
        <taxon>Tracheophyta</taxon>
        <taxon>Spermatophyta</taxon>
        <taxon>Magnoliopsida</taxon>
        <taxon>eudicotyledons</taxon>
        <taxon>Gunneridae</taxon>
        <taxon>Pentapetalae</taxon>
        <taxon>rosids</taxon>
        <taxon>fabids</taxon>
        <taxon>Fagales</taxon>
        <taxon>Fagaceae</taxon>
        <taxon>Castanea</taxon>
    </lineage>
</organism>
<dbReference type="Proteomes" id="UP000737018">
    <property type="component" value="Unassembled WGS sequence"/>
</dbReference>
<comment type="catalytic activity">
    <reaction evidence="1">
        <text>S-ubiquitinyl-[E2 ubiquitin-conjugating enzyme]-L-cysteine + [acceptor protein]-L-lysine = [E2 ubiquitin-conjugating enzyme]-L-cysteine + N(6)-ubiquitinyl-[acceptor protein]-L-lysine.</text>
        <dbReference type="EC" id="2.3.2.26"/>
    </reaction>
</comment>
<dbReference type="OrthoDB" id="8068875at2759"/>
<gene>
    <name evidence="4" type="ORF">CMV_030001</name>
</gene>
<dbReference type="GO" id="GO:0061630">
    <property type="term" value="F:ubiquitin protein ligase activity"/>
    <property type="evidence" value="ECO:0007669"/>
    <property type="project" value="UniProtKB-EC"/>
</dbReference>
<sequence>MDQTRKHQVSLRGASVKEITRDALLEKVSQERELRNYARRATAAALFIQRVWRRYKVTKAVALQLQEEWESLLNRNAGVMTGTWISNAVLRPFLFFTACLSVQRQKIQVRDINCMQKCFRILLESLNSTDIKENFCSLATSTLEERRVWAFQTRKLISLCLFILSEFNKSHTGCQDIIVLTSLAMRLVVFLTDLKRWKSITADNRQDADIAVKDLICFMGSSKSDTDGRVMLDVHNAAEQYCVFLVTIPWLVQRLPSVLVPALKHKSILSPCFQTILILKEKILIEMSEMDQSEIHSSSKVYSRFRLCIIRPRCYHTCRKLPGLA</sequence>
<reference evidence="4" key="1">
    <citation type="submission" date="2020-03" db="EMBL/GenBank/DDBJ databases">
        <title>Castanea mollissima Vanexum genome sequencing.</title>
        <authorList>
            <person name="Staton M."/>
        </authorList>
    </citation>
    <scope>NUCLEOTIDE SEQUENCE</scope>
    <source>
        <tissue evidence="4">Leaf</tissue>
    </source>
</reference>
<dbReference type="EMBL" id="JRKL02012918">
    <property type="protein sequence ID" value="KAF3943446.1"/>
    <property type="molecule type" value="Genomic_DNA"/>
</dbReference>
<evidence type="ECO:0000256" key="1">
    <source>
        <dbReference type="ARBA" id="ARBA00000885"/>
    </source>
</evidence>
<dbReference type="GO" id="GO:0000209">
    <property type="term" value="P:protein polyubiquitination"/>
    <property type="evidence" value="ECO:0007669"/>
    <property type="project" value="InterPro"/>
</dbReference>
<dbReference type="InterPro" id="IPR044611">
    <property type="entry name" value="E3A/B/C-like"/>
</dbReference>
<evidence type="ECO:0000313" key="4">
    <source>
        <dbReference type="EMBL" id="KAF3943446.1"/>
    </source>
</evidence>
<name>A0A8J4Q6Y6_9ROSI</name>
<evidence type="ECO:0000256" key="2">
    <source>
        <dbReference type="ARBA" id="ARBA00012485"/>
    </source>
</evidence>
<protein>
    <recommendedName>
        <fullName evidence="2">HECT-type E3 ubiquitin transferase</fullName>
        <ecNumber evidence="2">2.3.2.26</ecNumber>
    </recommendedName>
</protein>
<dbReference type="EC" id="2.3.2.26" evidence="2"/>
<comment type="caution">
    <text evidence="4">The sequence shown here is derived from an EMBL/GenBank/DDBJ whole genome shotgun (WGS) entry which is preliminary data.</text>
</comment>
<dbReference type="AlphaFoldDB" id="A0A8J4Q6Y6"/>
<dbReference type="GO" id="GO:0006511">
    <property type="term" value="P:ubiquitin-dependent protein catabolic process"/>
    <property type="evidence" value="ECO:0007669"/>
    <property type="project" value="TreeGrafter"/>
</dbReference>
<proteinExistence type="predicted"/>
<evidence type="ECO:0000256" key="3">
    <source>
        <dbReference type="ARBA" id="ARBA00022679"/>
    </source>
</evidence>
<keyword evidence="3" id="KW-0808">Transferase</keyword>
<keyword evidence="5" id="KW-1185">Reference proteome</keyword>
<dbReference type="PANTHER" id="PTHR45700:SF2">
    <property type="entry name" value="UBIQUITIN-PROTEIN LIGASE E3C"/>
    <property type="match status" value="1"/>
</dbReference>
<dbReference type="PANTHER" id="PTHR45700">
    <property type="entry name" value="UBIQUITIN-PROTEIN LIGASE E3C"/>
    <property type="match status" value="1"/>
</dbReference>